<reference evidence="1" key="2">
    <citation type="submission" date="2016-10" db="EMBL/GenBank/DDBJ databases">
        <authorList>
            <person name="de Groot N.N."/>
        </authorList>
    </citation>
    <scope>NUCLEOTIDE SEQUENCE [LARGE SCALE GENOMIC DNA]</scope>
    <source>
        <strain evidence="1">CCBAU85039</strain>
    </source>
</reference>
<protein>
    <submittedName>
        <fullName evidence="1">Uncharacterized protein</fullName>
    </submittedName>
</protein>
<evidence type="ECO:0000313" key="4">
    <source>
        <dbReference type="Proteomes" id="UP000198939"/>
    </source>
</evidence>
<reference evidence="3" key="1">
    <citation type="submission" date="2016-10" db="EMBL/GenBank/DDBJ databases">
        <authorList>
            <person name="Wibberg D."/>
        </authorList>
    </citation>
    <scope>NUCLEOTIDE SEQUENCE [LARGE SCALE GENOMIC DNA]</scope>
</reference>
<evidence type="ECO:0000313" key="3">
    <source>
        <dbReference type="Proteomes" id="UP000183063"/>
    </source>
</evidence>
<dbReference type="EMBL" id="FOCV01000042">
    <property type="protein sequence ID" value="SEP14686.1"/>
    <property type="molecule type" value="Genomic_DNA"/>
</dbReference>
<accession>A0A1H8VGZ8</accession>
<evidence type="ECO:0000313" key="1">
    <source>
        <dbReference type="EMBL" id="SEI18798.1"/>
    </source>
</evidence>
<keyword evidence="4" id="KW-1185">Reference proteome</keyword>
<evidence type="ECO:0000313" key="2">
    <source>
        <dbReference type="EMBL" id="SEP14686.1"/>
    </source>
</evidence>
<gene>
    <name evidence="1" type="ORF">RTCCBAU85039_6012</name>
    <name evidence="2" type="ORF">SAMN05216228_104241</name>
</gene>
<reference evidence="2 4" key="3">
    <citation type="submission" date="2016-10" db="EMBL/GenBank/DDBJ databases">
        <authorList>
            <person name="Varghese N."/>
            <person name="Submissions S."/>
        </authorList>
    </citation>
    <scope>NUCLEOTIDE SEQUENCE [LARGE SCALE GENOMIC DNA]</scope>
    <source>
        <strain evidence="2 4">CGMCC 1.7071</strain>
    </source>
</reference>
<dbReference type="STRING" id="501024.RTCCBAU85039_6012"/>
<organism evidence="1 3">
    <name type="scientific">Rhizobium tibeticum</name>
    <dbReference type="NCBI Taxonomy" id="501024"/>
    <lineage>
        <taxon>Bacteria</taxon>
        <taxon>Pseudomonadati</taxon>
        <taxon>Pseudomonadota</taxon>
        <taxon>Alphaproteobacteria</taxon>
        <taxon>Hyphomicrobiales</taxon>
        <taxon>Rhizobiaceae</taxon>
        <taxon>Rhizobium/Agrobacterium group</taxon>
        <taxon>Rhizobium</taxon>
    </lineage>
</organism>
<dbReference type="AlphaFoldDB" id="A0A1H8VGZ8"/>
<dbReference type="Proteomes" id="UP000198939">
    <property type="component" value="Unassembled WGS sequence"/>
</dbReference>
<dbReference type="Proteomes" id="UP000183063">
    <property type="component" value="Unassembled WGS sequence"/>
</dbReference>
<name>A0A1H8VGZ8_9HYPH</name>
<dbReference type="EMBL" id="FNXB01000053">
    <property type="protein sequence ID" value="SEI18798.1"/>
    <property type="molecule type" value="Genomic_DNA"/>
</dbReference>
<sequence length="55" mass="6376">MDMIYALLFFAAVIAIIYLAGRWNTSDVDHYMGFDNLHPRRKREASNGEKDEKKG</sequence>
<proteinExistence type="predicted"/>